<dbReference type="InterPro" id="IPR006860">
    <property type="entry name" value="FecR"/>
</dbReference>
<feature type="domain" description="FecR N-terminal" evidence="2">
    <location>
        <begin position="13"/>
        <end position="55"/>
    </location>
</feature>
<dbReference type="RefSeq" id="WP_111468178.1">
    <property type="nucleotide sequence ID" value="NZ_QLIX01000001.1"/>
</dbReference>
<dbReference type="OrthoDB" id="7339213at2"/>
<keyword evidence="3" id="KW-0808">Transferase</keyword>
<dbReference type="PANTHER" id="PTHR30273:SF2">
    <property type="entry name" value="PROTEIN FECR"/>
    <property type="match status" value="1"/>
</dbReference>
<dbReference type="Pfam" id="PF16220">
    <property type="entry name" value="DUF4880"/>
    <property type="match status" value="1"/>
</dbReference>
<dbReference type="EMBL" id="QLIX01000001">
    <property type="protein sequence ID" value="RAI61063.1"/>
    <property type="molecule type" value="Genomic_DNA"/>
</dbReference>
<accession>A0A327MG73</accession>
<feature type="domain" description="FecR protein" evidence="1">
    <location>
        <begin position="114"/>
        <end position="205"/>
    </location>
</feature>
<dbReference type="Proteomes" id="UP000249065">
    <property type="component" value="Unassembled WGS sequence"/>
</dbReference>
<proteinExistence type="predicted"/>
<dbReference type="GO" id="GO:0016989">
    <property type="term" value="F:sigma factor antagonist activity"/>
    <property type="evidence" value="ECO:0007669"/>
    <property type="project" value="TreeGrafter"/>
</dbReference>
<dbReference type="PANTHER" id="PTHR30273">
    <property type="entry name" value="PERIPLASMIC SIGNAL SENSOR AND SIGMA FACTOR ACTIVATOR FECR-RELATED"/>
    <property type="match status" value="1"/>
</dbReference>
<name>A0A327MG73_9PROT</name>
<dbReference type="InterPro" id="IPR032623">
    <property type="entry name" value="FecR_N"/>
</dbReference>
<dbReference type="Gene3D" id="2.60.120.1440">
    <property type="match status" value="1"/>
</dbReference>
<evidence type="ECO:0000313" key="4">
    <source>
        <dbReference type="Proteomes" id="UP000249065"/>
    </source>
</evidence>
<evidence type="ECO:0000259" key="1">
    <source>
        <dbReference type="Pfam" id="PF04773"/>
    </source>
</evidence>
<comment type="caution">
    <text evidence="3">The sequence shown here is derived from an EMBL/GenBank/DDBJ whole genome shotgun (WGS) entry which is preliminary data.</text>
</comment>
<dbReference type="Pfam" id="PF04773">
    <property type="entry name" value="FecR"/>
    <property type="match status" value="1"/>
</dbReference>
<protein>
    <submittedName>
        <fullName evidence="3">Histidine kinase</fullName>
    </submittedName>
</protein>
<dbReference type="Gene3D" id="3.55.50.30">
    <property type="match status" value="1"/>
</dbReference>
<dbReference type="PIRSF" id="PIRSF018266">
    <property type="entry name" value="FecR"/>
    <property type="match status" value="1"/>
</dbReference>
<dbReference type="AlphaFoldDB" id="A0A327MG73"/>
<sequence>MTDPPASQDELRREAQAWVARLTSGDATDADAWRLALWRRRSPAHEAALRDAARLWSRLVPAMPREGALALPPAGHGRRGLLAGGTALAASAGGALLLGQRGGWVPSFAELGAAYRTGTGERRRLALPDGSLVEMNTRTSLSLRFTAGERRVLLLGGEASFTVVRDAERPFVVASGGGETRVLGTVFNILMEADAVSVTDLEGRVAVQAAGDVQLGPGEQVSYGPAGLGARRRVDLALVAGWRQGLLVFRDRSIRTVVAEINRYRPGHILLLNEAAAQRQVSGVFHLDRLDQVVAHLREVAGLQERALPGGLLILR</sequence>
<organism evidence="3 4">
    <name type="scientific">Roseicella frigidaeris</name>
    <dbReference type="NCBI Taxonomy" id="2230885"/>
    <lineage>
        <taxon>Bacteria</taxon>
        <taxon>Pseudomonadati</taxon>
        <taxon>Pseudomonadota</taxon>
        <taxon>Alphaproteobacteria</taxon>
        <taxon>Acetobacterales</taxon>
        <taxon>Roseomonadaceae</taxon>
        <taxon>Roseicella</taxon>
    </lineage>
</organism>
<keyword evidence="4" id="KW-1185">Reference proteome</keyword>
<dbReference type="InterPro" id="IPR012373">
    <property type="entry name" value="Ferrdict_sens_TM"/>
</dbReference>
<evidence type="ECO:0000313" key="3">
    <source>
        <dbReference type="EMBL" id="RAI61063.1"/>
    </source>
</evidence>
<gene>
    <name evidence="3" type="ORF">DOO78_02760</name>
</gene>
<dbReference type="GO" id="GO:0016301">
    <property type="term" value="F:kinase activity"/>
    <property type="evidence" value="ECO:0007669"/>
    <property type="project" value="UniProtKB-KW"/>
</dbReference>
<reference evidence="4" key="1">
    <citation type="submission" date="2018-06" db="EMBL/GenBank/DDBJ databases">
        <authorList>
            <person name="Khan S.A."/>
        </authorList>
    </citation>
    <scope>NUCLEOTIDE SEQUENCE [LARGE SCALE GENOMIC DNA]</scope>
    <source>
        <strain evidence="4">DB-1506</strain>
    </source>
</reference>
<keyword evidence="3" id="KW-0418">Kinase</keyword>
<evidence type="ECO:0000259" key="2">
    <source>
        <dbReference type="Pfam" id="PF16220"/>
    </source>
</evidence>